<dbReference type="PANTHER" id="PTHR43441:SF10">
    <property type="entry name" value="ACETYLTRANSFERASE"/>
    <property type="match status" value="1"/>
</dbReference>
<proteinExistence type="predicted"/>
<comment type="caution">
    <text evidence="2">The sequence shown here is derived from an EMBL/GenBank/DDBJ whole genome shotgun (WGS) entry which is preliminary data.</text>
</comment>
<organism evidence="2 3">
    <name type="scientific">Microbispora corallina</name>
    <dbReference type="NCBI Taxonomy" id="83302"/>
    <lineage>
        <taxon>Bacteria</taxon>
        <taxon>Bacillati</taxon>
        <taxon>Actinomycetota</taxon>
        <taxon>Actinomycetes</taxon>
        <taxon>Streptosporangiales</taxon>
        <taxon>Streptosporangiaceae</taxon>
        <taxon>Microbispora</taxon>
    </lineage>
</organism>
<dbReference type="InterPro" id="IPR000182">
    <property type="entry name" value="GNAT_dom"/>
</dbReference>
<evidence type="ECO:0000313" key="2">
    <source>
        <dbReference type="EMBL" id="GIH37512.1"/>
    </source>
</evidence>
<feature type="domain" description="N-acetyltransferase" evidence="1">
    <location>
        <begin position="16"/>
        <end position="178"/>
    </location>
</feature>
<dbReference type="InterPro" id="IPR051908">
    <property type="entry name" value="Ribosomal_N-acetyltransferase"/>
</dbReference>
<evidence type="ECO:0000313" key="3">
    <source>
        <dbReference type="Proteomes" id="UP000603904"/>
    </source>
</evidence>
<keyword evidence="3" id="KW-1185">Reference proteome</keyword>
<dbReference type="EMBL" id="BOOC01000002">
    <property type="protein sequence ID" value="GIH37512.1"/>
    <property type="molecule type" value="Genomic_DNA"/>
</dbReference>
<evidence type="ECO:0000259" key="1">
    <source>
        <dbReference type="PROSITE" id="PS51186"/>
    </source>
</evidence>
<dbReference type="PROSITE" id="PS51186">
    <property type="entry name" value="GNAT"/>
    <property type="match status" value="1"/>
</dbReference>
<dbReference type="PANTHER" id="PTHR43441">
    <property type="entry name" value="RIBOSOMAL-PROTEIN-SERINE ACETYLTRANSFERASE"/>
    <property type="match status" value="1"/>
</dbReference>
<gene>
    <name evidence="2" type="ORF">Mco01_05120</name>
</gene>
<dbReference type="Gene3D" id="3.40.630.30">
    <property type="match status" value="1"/>
</dbReference>
<name>A0ABQ4FRR1_9ACTN</name>
<accession>A0ABQ4FRR1</accession>
<dbReference type="InterPro" id="IPR016181">
    <property type="entry name" value="Acyl_CoA_acyltransferase"/>
</dbReference>
<reference evidence="2 3" key="1">
    <citation type="submission" date="2021-01" db="EMBL/GenBank/DDBJ databases">
        <title>Whole genome shotgun sequence of Microbispora corallina NBRC 16416.</title>
        <authorList>
            <person name="Komaki H."/>
            <person name="Tamura T."/>
        </authorList>
    </citation>
    <scope>NUCLEOTIDE SEQUENCE [LARGE SCALE GENOMIC DNA]</scope>
    <source>
        <strain evidence="2 3">NBRC 16416</strain>
    </source>
</reference>
<protein>
    <submittedName>
        <fullName evidence="2">N-acetyltransferase</fullName>
    </submittedName>
</protein>
<dbReference type="Pfam" id="PF13302">
    <property type="entry name" value="Acetyltransf_3"/>
    <property type="match status" value="1"/>
</dbReference>
<dbReference type="RefSeq" id="WP_204055269.1">
    <property type="nucleotide sequence ID" value="NZ_BAAAGP010000001.1"/>
</dbReference>
<sequence>MNESLVVPELVAGSSLVLRPWTLDDLDLVREATADELIPLITTVPSAYSDAEGIAFIERQWARASTRQGYSFAIARTADGRAVGQIGLWPHGQGRASLGYWVAKSSRGQGIALEALRAVSLWGLSVLEIPRLELYVEPWNVASWKTAERVGFKREGLLRSWQEVGAERRDMYMYSMLISELPA</sequence>
<dbReference type="SUPFAM" id="SSF55729">
    <property type="entry name" value="Acyl-CoA N-acyltransferases (Nat)"/>
    <property type="match status" value="1"/>
</dbReference>
<dbReference type="Proteomes" id="UP000603904">
    <property type="component" value="Unassembled WGS sequence"/>
</dbReference>